<sequence>MFGKIMADSAGSNTDNQMDLMQPHNNNGSLDAIEVISRDMEFTVCPIPKYLRQLLIYNGFDNITSLSEFNEQDLLNLEAFAKKVLPKLMKDEVDRKQFYGIYAEDIELFSIASGHKKLLYKFVKQCNEK</sequence>
<dbReference type="EMBL" id="JANEYF010001676">
    <property type="protein sequence ID" value="KAJ8959555.1"/>
    <property type="molecule type" value="Genomic_DNA"/>
</dbReference>
<keyword evidence="2" id="KW-1185">Reference proteome</keyword>
<evidence type="ECO:0000313" key="1">
    <source>
        <dbReference type="EMBL" id="KAJ8959555.1"/>
    </source>
</evidence>
<organism evidence="1 2">
    <name type="scientific">Rhamnusium bicolor</name>
    <dbReference type="NCBI Taxonomy" id="1586634"/>
    <lineage>
        <taxon>Eukaryota</taxon>
        <taxon>Metazoa</taxon>
        <taxon>Ecdysozoa</taxon>
        <taxon>Arthropoda</taxon>
        <taxon>Hexapoda</taxon>
        <taxon>Insecta</taxon>
        <taxon>Pterygota</taxon>
        <taxon>Neoptera</taxon>
        <taxon>Endopterygota</taxon>
        <taxon>Coleoptera</taxon>
        <taxon>Polyphaga</taxon>
        <taxon>Cucujiformia</taxon>
        <taxon>Chrysomeloidea</taxon>
        <taxon>Cerambycidae</taxon>
        <taxon>Lepturinae</taxon>
        <taxon>Rhagiini</taxon>
        <taxon>Rhamnusium</taxon>
    </lineage>
</organism>
<proteinExistence type="predicted"/>
<dbReference type="Proteomes" id="UP001162156">
    <property type="component" value="Unassembled WGS sequence"/>
</dbReference>
<gene>
    <name evidence="1" type="ORF">NQ314_006238</name>
</gene>
<protein>
    <submittedName>
        <fullName evidence="1">Uncharacterized protein</fullName>
    </submittedName>
</protein>
<dbReference type="AlphaFoldDB" id="A0AAV8Z6L7"/>
<evidence type="ECO:0000313" key="2">
    <source>
        <dbReference type="Proteomes" id="UP001162156"/>
    </source>
</evidence>
<comment type="caution">
    <text evidence="1">The sequence shown here is derived from an EMBL/GenBank/DDBJ whole genome shotgun (WGS) entry which is preliminary data.</text>
</comment>
<reference evidence="1" key="1">
    <citation type="journal article" date="2023" name="Insect Mol. Biol.">
        <title>Genome sequencing provides insights into the evolution of gene families encoding plant cell wall-degrading enzymes in longhorned beetles.</title>
        <authorList>
            <person name="Shin N.R."/>
            <person name="Okamura Y."/>
            <person name="Kirsch R."/>
            <person name="Pauchet Y."/>
        </authorList>
    </citation>
    <scope>NUCLEOTIDE SEQUENCE</scope>
    <source>
        <strain evidence="1">RBIC_L_NR</strain>
    </source>
</reference>
<accession>A0AAV8Z6L7</accession>
<name>A0AAV8Z6L7_9CUCU</name>